<dbReference type="SMART" id="SM00448">
    <property type="entry name" value="REC"/>
    <property type="match status" value="1"/>
</dbReference>
<comment type="caution">
    <text evidence="11">The sequence shown here is derived from an EMBL/GenBank/DDBJ whole genome shotgun (WGS) entry which is preliminary data.</text>
</comment>
<evidence type="ECO:0000259" key="10">
    <source>
        <dbReference type="PROSITE" id="PS50110"/>
    </source>
</evidence>
<accession>A0A9X2LAL3</accession>
<evidence type="ECO:0000313" key="12">
    <source>
        <dbReference type="Proteomes" id="UP001142610"/>
    </source>
</evidence>
<dbReference type="InterPro" id="IPR003661">
    <property type="entry name" value="HisK_dim/P_dom"/>
</dbReference>
<comment type="catalytic activity">
    <reaction evidence="1">
        <text>ATP + protein L-histidine = ADP + protein N-phospho-L-histidine.</text>
        <dbReference type="EC" id="2.7.13.3"/>
    </reaction>
</comment>
<feature type="transmembrane region" description="Helical" evidence="8">
    <location>
        <begin position="107"/>
        <end position="126"/>
    </location>
</feature>
<dbReference type="SMART" id="SM00388">
    <property type="entry name" value="HisKA"/>
    <property type="match status" value="1"/>
</dbReference>
<dbReference type="CDD" id="cd00082">
    <property type="entry name" value="HisKA"/>
    <property type="match status" value="1"/>
</dbReference>
<evidence type="ECO:0000256" key="1">
    <source>
        <dbReference type="ARBA" id="ARBA00000085"/>
    </source>
</evidence>
<dbReference type="InterPro" id="IPR005467">
    <property type="entry name" value="His_kinase_dom"/>
</dbReference>
<dbReference type="SUPFAM" id="SSF55874">
    <property type="entry name" value="ATPase domain of HSP90 chaperone/DNA topoisomerase II/histidine kinase"/>
    <property type="match status" value="1"/>
</dbReference>
<keyword evidence="5" id="KW-0418">Kinase</keyword>
<sequence length="589" mass="63084">MARLRSLWTAYERFLRIDGQTDPLGAMRNRAIAVTCPLFALVQVLNLFGMTISYGGFTFDHITSLSVILFASCLAVLQRWYKPPSFYCFTFGAMIVAGVLASSMKSGINSALIPFFIIAPITLGFIGGWRWAIASAVPAFVVLSGQFYLSVTNEEIAAGVSLSRLQQRYFQASFALFTSACISTILAYMAEKAVVGLTEEAERARASEKAKDAFLATMSHELRTPLNGVLGLTTALLDNGTADRAATAGSLTHIKASGEHLLTLLNDLLDYSKIEARKASIEPRDFDLRALVEEVRSIFAEEAVRKELGLTVSVADEVAPAFHGDDRRVRQILCNLVSNAIKFTDRGGVSIEVIEGGEAGFVLRVTDTGKGVPEEQQRRIFEPFEQGEQGISRRFGGTGLGLAICRDLAEQMGGSVGIEESSPQGTTMRLELPFASRAPLAAPSEQHEAVSVDLRGVRALIVDDNEVNLLVACQFVRAMGASVVTASTGSDALADLKEGGFDIALIDRRMPGIDGETIIRAIRAGEAGPPDLPVVVVTADAGESDRAALLRLGADGFVAKPIRPSKLRCAVTQALARPAKPGPDAREAG</sequence>
<dbReference type="Gene3D" id="3.30.565.10">
    <property type="entry name" value="Histidine kinase-like ATPase, C-terminal domain"/>
    <property type="match status" value="1"/>
</dbReference>
<evidence type="ECO:0000313" key="11">
    <source>
        <dbReference type="EMBL" id="MCQ8186203.1"/>
    </source>
</evidence>
<dbReference type="EMBL" id="JANIBC010000014">
    <property type="protein sequence ID" value="MCQ8186203.1"/>
    <property type="molecule type" value="Genomic_DNA"/>
</dbReference>
<feature type="domain" description="Response regulatory" evidence="10">
    <location>
        <begin position="458"/>
        <end position="575"/>
    </location>
</feature>
<dbReference type="InterPro" id="IPR036097">
    <property type="entry name" value="HisK_dim/P_sf"/>
</dbReference>
<name>A0A9X2LAL3_9PROT</name>
<evidence type="ECO:0000256" key="4">
    <source>
        <dbReference type="ARBA" id="ARBA00022679"/>
    </source>
</evidence>
<keyword evidence="8" id="KW-1133">Transmembrane helix</keyword>
<feature type="domain" description="Histidine kinase" evidence="9">
    <location>
        <begin position="217"/>
        <end position="436"/>
    </location>
</feature>
<dbReference type="PROSITE" id="PS50109">
    <property type="entry name" value="HIS_KIN"/>
    <property type="match status" value="1"/>
</dbReference>
<dbReference type="SMART" id="SM00387">
    <property type="entry name" value="HATPase_c"/>
    <property type="match status" value="1"/>
</dbReference>
<gene>
    <name evidence="11" type="ORF">NOG11_12515</name>
</gene>
<dbReference type="GO" id="GO:0000155">
    <property type="term" value="F:phosphorelay sensor kinase activity"/>
    <property type="evidence" value="ECO:0007669"/>
    <property type="project" value="InterPro"/>
</dbReference>
<dbReference type="RefSeq" id="WP_256620100.1">
    <property type="nucleotide sequence ID" value="NZ_JANIBC010000014.1"/>
</dbReference>
<keyword evidence="3 7" id="KW-0597">Phosphoprotein</keyword>
<dbReference type="InterPro" id="IPR003594">
    <property type="entry name" value="HATPase_dom"/>
</dbReference>
<dbReference type="Pfam" id="PF00072">
    <property type="entry name" value="Response_reg"/>
    <property type="match status" value="1"/>
</dbReference>
<evidence type="ECO:0000256" key="2">
    <source>
        <dbReference type="ARBA" id="ARBA00012438"/>
    </source>
</evidence>
<dbReference type="InterPro" id="IPR001789">
    <property type="entry name" value="Sig_transdc_resp-reg_receiver"/>
</dbReference>
<keyword evidence="11" id="KW-0547">Nucleotide-binding</keyword>
<dbReference type="SUPFAM" id="SSF52172">
    <property type="entry name" value="CheY-like"/>
    <property type="match status" value="1"/>
</dbReference>
<dbReference type="Gene3D" id="3.40.50.2300">
    <property type="match status" value="1"/>
</dbReference>
<feature type="modified residue" description="4-aspartylphosphate" evidence="7">
    <location>
        <position position="507"/>
    </location>
</feature>
<dbReference type="GO" id="GO:0005524">
    <property type="term" value="F:ATP binding"/>
    <property type="evidence" value="ECO:0007669"/>
    <property type="project" value="UniProtKB-KW"/>
</dbReference>
<dbReference type="Pfam" id="PF02518">
    <property type="entry name" value="HATPase_c"/>
    <property type="match status" value="1"/>
</dbReference>
<keyword evidence="6" id="KW-0902">Two-component regulatory system</keyword>
<dbReference type="PANTHER" id="PTHR43047">
    <property type="entry name" value="TWO-COMPONENT HISTIDINE PROTEIN KINASE"/>
    <property type="match status" value="1"/>
</dbReference>
<feature type="transmembrane region" description="Helical" evidence="8">
    <location>
        <begin position="58"/>
        <end position="77"/>
    </location>
</feature>
<dbReference type="Gene3D" id="1.10.287.130">
    <property type="match status" value="1"/>
</dbReference>
<dbReference type="CDD" id="cd17546">
    <property type="entry name" value="REC_hyHK_CKI1_RcsC-like"/>
    <property type="match status" value="1"/>
</dbReference>
<evidence type="ECO:0000256" key="8">
    <source>
        <dbReference type="SAM" id="Phobius"/>
    </source>
</evidence>
<dbReference type="InterPro" id="IPR036890">
    <property type="entry name" value="HATPase_C_sf"/>
</dbReference>
<keyword evidence="8" id="KW-0812">Transmembrane</keyword>
<evidence type="ECO:0000256" key="5">
    <source>
        <dbReference type="ARBA" id="ARBA00022777"/>
    </source>
</evidence>
<keyword evidence="11" id="KW-0067">ATP-binding</keyword>
<dbReference type="FunFam" id="3.30.565.10:FF:000010">
    <property type="entry name" value="Sensor histidine kinase RcsC"/>
    <property type="match status" value="1"/>
</dbReference>
<dbReference type="SUPFAM" id="SSF47384">
    <property type="entry name" value="Homodimeric domain of signal transducing histidine kinase"/>
    <property type="match status" value="1"/>
</dbReference>
<evidence type="ECO:0000259" key="9">
    <source>
        <dbReference type="PROSITE" id="PS50109"/>
    </source>
</evidence>
<evidence type="ECO:0000256" key="6">
    <source>
        <dbReference type="ARBA" id="ARBA00023012"/>
    </source>
</evidence>
<dbReference type="InterPro" id="IPR004358">
    <property type="entry name" value="Sig_transdc_His_kin-like_C"/>
</dbReference>
<keyword evidence="12" id="KW-1185">Reference proteome</keyword>
<dbReference type="EC" id="2.7.13.3" evidence="2"/>
<evidence type="ECO:0000256" key="7">
    <source>
        <dbReference type="PROSITE-ProRule" id="PRU00169"/>
    </source>
</evidence>
<evidence type="ECO:0000256" key="3">
    <source>
        <dbReference type="ARBA" id="ARBA00022553"/>
    </source>
</evidence>
<dbReference type="AlphaFoldDB" id="A0A9X2LAL3"/>
<dbReference type="PANTHER" id="PTHR43047:SF78">
    <property type="entry name" value="SENSORY_REGULATORY PROTEIN RPFC"/>
    <property type="match status" value="1"/>
</dbReference>
<dbReference type="PRINTS" id="PR00344">
    <property type="entry name" value="BCTRLSENSOR"/>
</dbReference>
<keyword evidence="4" id="KW-0808">Transferase</keyword>
<feature type="transmembrane region" description="Helical" evidence="8">
    <location>
        <begin position="31"/>
        <end position="52"/>
    </location>
</feature>
<proteinExistence type="predicted"/>
<dbReference type="PROSITE" id="PS50110">
    <property type="entry name" value="RESPONSE_REGULATORY"/>
    <property type="match status" value="1"/>
</dbReference>
<organism evidence="11 12">
    <name type="scientific">Parvularcula maris</name>
    <dbReference type="NCBI Taxonomy" id="2965077"/>
    <lineage>
        <taxon>Bacteria</taxon>
        <taxon>Pseudomonadati</taxon>
        <taxon>Pseudomonadota</taxon>
        <taxon>Alphaproteobacteria</taxon>
        <taxon>Parvularculales</taxon>
        <taxon>Parvularculaceae</taxon>
        <taxon>Parvularcula</taxon>
    </lineage>
</organism>
<feature type="transmembrane region" description="Helical" evidence="8">
    <location>
        <begin position="169"/>
        <end position="190"/>
    </location>
</feature>
<dbReference type="CDD" id="cd16922">
    <property type="entry name" value="HATPase_EvgS-ArcB-TorS-like"/>
    <property type="match status" value="1"/>
</dbReference>
<dbReference type="InterPro" id="IPR011006">
    <property type="entry name" value="CheY-like_superfamily"/>
</dbReference>
<keyword evidence="8" id="KW-0472">Membrane</keyword>
<dbReference type="Pfam" id="PF00512">
    <property type="entry name" value="HisKA"/>
    <property type="match status" value="1"/>
</dbReference>
<protein>
    <recommendedName>
        <fullName evidence="2">histidine kinase</fullName>
        <ecNumber evidence="2">2.7.13.3</ecNumber>
    </recommendedName>
</protein>
<dbReference type="Proteomes" id="UP001142610">
    <property type="component" value="Unassembled WGS sequence"/>
</dbReference>
<reference evidence="11" key="1">
    <citation type="submission" date="2022-07" db="EMBL/GenBank/DDBJ databases">
        <title>Parvularcula maris sp. nov., an algicidal bacterium isolated from seawater.</title>
        <authorList>
            <person name="Li F."/>
        </authorList>
    </citation>
    <scope>NUCLEOTIDE SEQUENCE</scope>
    <source>
        <strain evidence="11">BGMRC 0090</strain>
    </source>
</reference>
<feature type="transmembrane region" description="Helical" evidence="8">
    <location>
        <begin position="84"/>
        <end position="101"/>
    </location>
</feature>